<feature type="non-terminal residue" evidence="5">
    <location>
        <position position="1"/>
    </location>
</feature>
<comment type="caution">
    <text evidence="5">The sequence shown here is derived from an EMBL/GenBank/DDBJ whole genome shotgun (WGS) entry which is preliminary data.</text>
</comment>
<protein>
    <recommendedName>
        <fullName evidence="4">Cyclic nucleotide-binding domain-containing protein</fullName>
    </recommendedName>
</protein>
<evidence type="ECO:0000256" key="3">
    <source>
        <dbReference type="ARBA" id="ARBA00023149"/>
    </source>
</evidence>
<dbReference type="PROSITE" id="PS00888">
    <property type="entry name" value="CNMP_BINDING_1"/>
    <property type="match status" value="1"/>
</dbReference>
<sequence length="109" mass="12373">MDQIMSIVDCMYPLEHKNDSLIIKEGDVGNLVYIMEEGTVEVSKYNKVLTIMGPGRVFGELAILYNCTRTASIKALSNCKLWAVDRQTFQAIMMRAGMQKQTEHLELLK</sequence>
<accession>A0A8S3J0Y8</accession>
<dbReference type="PROSITE" id="PS00889">
    <property type="entry name" value="CNMP_BINDING_2"/>
    <property type="match status" value="1"/>
</dbReference>
<evidence type="ECO:0000256" key="1">
    <source>
        <dbReference type="ARBA" id="ARBA00005753"/>
    </source>
</evidence>
<name>A0A8S3J0Y8_9BILA</name>
<keyword evidence="3" id="KW-0114">cAMP</keyword>
<dbReference type="PRINTS" id="PR00103">
    <property type="entry name" value="CAMPKINASE"/>
</dbReference>
<dbReference type="PROSITE" id="PS50042">
    <property type="entry name" value="CNMP_BINDING_3"/>
    <property type="match status" value="1"/>
</dbReference>
<dbReference type="InterPro" id="IPR018488">
    <property type="entry name" value="cNMP-bd_CS"/>
</dbReference>
<evidence type="ECO:0000313" key="5">
    <source>
        <dbReference type="EMBL" id="CAF5207601.1"/>
    </source>
</evidence>
<dbReference type="InterPro" id="IPR014710">
    <property type="entry name" value="RmlC-like_jellyroll"/>
</dbReference>
<dbReference type="CDD" id="cd00038">
    <property type="entry name" value="CAP_ED"/>
    <property type="match status" value="1"/>
</dbReference>
<evidence type="ECO:0000313" key="6">
    <source>
        <dbReference type="Proteomes" id="UP000676336"/>
    </source>
</evidence>
<dbReference type="Pfam" id="PF00027">
    <property type="entry name" value="cNMP_binding"/>
    <property type="match status" value="1"/>
</dbReference>
<dbReference type="InterPro" id="IPR000595">
    <property type="entry name" value="cNMP-bd_dom"/>
</dbReference>
<dbReference type="SUPFAM" id="SSF51206">
    <property type="entry name" value="cAMP-binding domain-like"/>
    <property type="match status" value="1"/>
</dbReference>
<organism evidence="5 6">
    <name type="scientific">Rotaria magnacalcarata</name>
    <dbReference type="NCBI Taxonomy" id="392030"/>
    <lineage>
        <taxon>Eukaryota</taxon>
        <taxon>Metazoa</taxon>
        <taxon>Spiralia</taxon>
        <taxon>Gnathifera</taxon>
        <taxon>Rotifera</taxon>
        <taxon>Eurotatoria</taxon>
        <taxon>Bdelloidea</taxon>
        <taxon>Philodinida</taxon>
        <taxon>Philodinidae</taxon>
        <taxon>Rotaria</taxon>
    </lineage>
</organism>
<evidence type="ECO:0000256" key="2">
    <source>
        <dbReference type="ARBA" id="ARBA00022566"/>
    </source>
</evidence>
<keyword evidence="2" id="KW-0116">cAMP-binding</keyword>
<comment type="similarity">
    <text evidence="1">Belongs to the cAMP-dependent kinase regulatory chain family.</text>
</comment>
<dbReference type="PANTHER" id="PTHR11635:SF152">
    <property type="entry name" value="CAMP-DEPENDENT PROTEIN KINASE TYPE I REGULATORY SUBUNIT-RELATED"/>
    <property type="match status" value="1"/>
</dbReference>
<dbReference type="GO" id="GO:0005952">
    <property type="term" value="C:cAMP-dependent protein kinase complex"/>
    <property type="evidence" value="ECO:0007669"/>
    <property type="project" value="InterPro"/>
</dbReference>
<reference evidence="5" key="1">
    <citation type="submission" date="2021-02" db="EMBL/GenBank/DDBJ databases">
        <authorList>
            <person name="Nowell W R."/>
        </authorList>
    </citation>
    <scope>NUCLEOTIDE SEQUENCE</scope>
</reference>
<dbReference type="GO" id="GO:0030552">
    <property type="term" value="F:cAMP binding"/>
    <property type="evidence" value="ECO:0007669"/>
    <property type="project" value="UniProtKB-KW"/>
</dbReference>
<dbReference type="EMBL" id="CAJOBI010337210">
    <property type="protein sequence ID" value="CAF5207601.1"/>
    <property type="molecule type" value="Genomic_DNA"/>
</dbReference>
<dbReference type="SMART" id="SM00100">
    <property type="entry name" value="cNMP"/>
    <property type="match status" value="1"/>
</dbReference>
<dbReference type="PANTHER" id="PTHR11635">
    <property type="entry name" value="CAMP-DEPENDENT PROTEIN KINASE REGULATORY CHAIN"/>
    <property type="match status" value="1"/>
</dbReference>
<dbReference type="Gene3D" id="2.60.120.10">
    <property type="entry name" value="Jelly Rolls"/>
    <property type="match status" value="1"/>
</dbReference>
<dbReference type="AlphaFoldDB" id="A0A8S3J0Y8"/>
<keyword evidence="2" id="KW-0547">Nucleotide-binding</keyword>
<dbReference type="GO" id="GO:0005829">
    <property type="term" value="C:cytosol"/>
    <property type="evidence" value="ECO:0007669"/>
    <property type="project" value="TreeGrafter"/>
</dbReference>
<dbReference type="InterPro" id="IPR018490">
    <property type="entry name" value="cNMP-bd_dom_sf"/>
</dbReference>
<proteinExistence type="inferred from homology"/>
<dbReference type="Proteomes" id="UP000676336">
    <property type="component" value="Unassembled WGS sequence"/>
</dbReference>
<gene>
    <name evidence="5" type="ORF">SMN809_LOCUS77373</name>
</gene>
<dbReference type="GO" id="GO:0004862">
    <property type="term" value="F:cAMP-dependent protein kinase inhibitor activity"/>
    <property type="evidence" value="ECO:0007669"/>
    <property type="project" value="TreeGrafter"/>
</dbReference>
<feature type="domain" description="Cyclic nucleotide-binding" evidence="4">
    <location>
        <begin position="1"/>
        <end position="109"/>
    </location>
</feature>
<dbReference type="GO" id="GO:0034236">
    <property type="term" value="F:protein kinase A catalytic subunit binding"/>
    <property type="evidence" value="ECO:0007669"/>
    <property type="project" value="TreeGrafter"/>
</dbReference>
<evidence type="ECO:0000259" key="4">
    <source>
        <dbReference type="PROSITE" id="PS50042"/>
    </source>
</evidence>
<dbReference type="InterPro" id="IPR050503">
    <property type="entry name" value="cAMP-dep_PK_reg_su-like"/>
</dbReference>